<evidence type="ECO:0000313" key="4">
    <source>
        <dbReference type="EMBL" id="KAL1278509.1"/>
    </source>
</evidence>
<name>A0ABR3NNM8_9TELE</name>
<proteinExistence type="predicted"/>
<keyword evidence="1" id="KW-0863">Zinc-finger</keyword>
<keyword evidence="1" id="KW-0479">Metal-binding</keyword>
<feature type="compositionally biased region" description="Low complexity" evidence="2">
    <location>
        <begin position="58"/>
        <end position="69"/>
    </location>
</feature>
<feature type="compositionally biased region" description="Low complexity" evidence="2">
    <location>
        <begin position="254"/>
        <end position="273"/>
    </location>
</feature>
<dbReference type="InterPro" id="IPR032567">
    <property type="entry name" value="RTL1-rel"/>
</dbReference>
<feature type="region of interest" description="Disordered" evidence="2">
    <location>
        <begin position="58"/>
        <end position="91"/>
    </location>
</feature>
<dbReference type="PANTHER" id="PTHR15503:SF36">
    <property type="entry name" value="RETROTRANSPOSON GAG-LIKE PROTEIN 5"/>
    <property type="match status" value="1"/>
</dbReference>
<dbReference type="EMBL" id="JAYMGO010000003">
    <property type="protein sequence ID" value="KAL1278509.1"/>
    <property type="molecule type" value="Genomic_DNA"/>
</dbReference>
<evidence type="ECO:0000256" key="1">
    <source>
        <dbReference type="PROSITE-ProRule" id="PRU00047"/>
    </source>
</evidence>
<feature type="domain" description="CCHC-type" evidence="3">
    <location>
        <begin position="307"/>
        <end position="324"/>
    </location>
</feature>
<accession>A0ABR3NNM8</accession>
<organism evidence="4 5">
    <name type="scientific">Cirrhinus molitorella</name>
    <name type="common">mud carp</name>
    <dbReference type="NCBI Taxonomy" id="172907"/>
    <lineage>
        <taxon>Eukaryota</taxon>
        <taxon>Metazoa</taxon>
        <taxon>Chordata</taxon>
        <taxon>Craniata</taxon>
        <taxon>Vertebrata</taxon>
        <taxon>Euteleostomi</taxon>
        <taxon>Actinopterygii</taxon>
        <taxon>Neopterygii</taxon>
        <taxon>Teleostei</taxon>
        <taxon>Ostariophysi</taxon>
        <taxon>Cypriniformes</taxon>
        <taxon>Cyprinidae</taxon>
        <taxon>Labeoninae</taxon>
        <taxon>Labeonini</taxon>
        <taxon>Cirrhinus</taxon>
    </lineage>
</organism>
<dbReference type="InterPro" id="IPR005162">
    <property type="entry name" value="Retrotrans_gag_dom"/>
</dbReference>
<dbReference type="PROSITE" id="PS50158">
    <property type="entry name" value="ZF_CCHC"/>
    <property type="match status" value="1"/>
</dbReference>
<feature type="region of interest" description="Disordered" evidence="2">
    <location>
        <begin position="250"/>
        <end position="301"/>
    </location>
</feature>
<keyword evidence="5" id="KW-1185">Reference proteome</keyword>
<protein>
    <recommendedName>
        <fullName evidence="3">CCHC-type domain-containing protein</fullName>
    </recommendedName>
</protein>
<dbReference type="Gene3D" id="4.10.60.10">
    <property type="entry name" value="Zinc finger, CCHC-type"/>
    <property type="match status" value="1"/>
</dbReference>
<dbReference type="InterPro" id="IPR001878">
    <property type="entry name" value="Znf_CCHC"/>
</dbReference>
<reference evidence="4 5" key="1">
    <citation type="submission" date="2023-09" db="EMBL/GenBank/DDBJ databases">
        <authorList>
            <person name="Wang M."/>
        </authorList>
    </citation>
    <scope>NUCLEOTIDE SEQUENCE [LARGE SCALE GENOMIC DNA]</scope>
    <source>
        <strain evidence="4">GT-2023</strain>
        <tissue evidence="4">Liver</tissue>
    </source>
</reference>
<dbReference type="InterPro" id="IPR036875">
    <property type="entry name" value="Znf_CCHC_sf"/>
</dbReference>
<dbReference type="SUPFAM" id="SSF57756">
    <property type="entry name" value="Retrovirus zinc finger-like domains"/>
    <property type="match status" value="1"/>
</dbReference>
<dbReference type="Pfam" id="PF03732">
    <property type="entry name" value="Retrotrans_gag"/>
    <property type="match status" value="1"/>
</dbReference>
<dbReference type="PANTHER" id="PTHR15503">
    <property type="entry name" value="LDOC1 RELATED"/>
    <property type="match status" value="1"/>
</dbReference>
<evidence type="ECO:0000313" key="5">
    <source>
        <dbReference type="Proteomes" id="UP001558613"/>
    </source>
</evidence>
<comment type="caution">
    <text evidence="4">The sequence shown here is derived from an EMBL/GenBank/DDBJ whole genome shotgun (WGS) entry which is preliminary data.</text>
</comment>
<sequence>MDPETLTSKDLLAVIAQHESSFQRHEAVLSRQEELMAKHSQLLADVMSSIRQLFERLPGASPSSATPPSCNRPSSVASEPRLPPPKPFAGDPSSCQGFLTQCSLTFELQPSSFPTDRSKIAYIITLLSDKALSWVSAVWQSQDACCESYAAFQEEFKRVFDHPVSGREASKHLLTLHQGPRSTADFAIEFRTIAASSGWNDEALMVCFQGGLSEPLQDELATREPAADLESLIAMAICLDNRLRERRVARRKASQSQVSVSRSVSPVRIPASRASPGSELPHDSPEDMQLGRSRLSPNERERRMRERRCLYCGASGHFRSTCSELPGNGGPRPATGGL</sequence>
<dbReference type="Proteomes" id="UP001558613">
    <property type="component" value="Unassembled WGS sequence"/>
</dbReference>
<gene>
    <name evidence="4" type="ORF">QQF64_025182</name>
</gene>
<evidence type="ECO:0000259" key="3">
    <source>
        <dbReference type="PROSITE" id="PS50158"/>
    </source>
</evidence>
<keyword evidence="1" id="KW-0862">Zinc</keyword>
<evidence type="ECO:0000256" key="2">
    <source>
        <dbReference type="SAM" id="MobiDB-lite"/>
    </source>
</evidence>